<evidence type="ECO:0000256" key="1">
    <source>
        <dbReference type="SAM" id="Phobius"/>
    </source>
</evidence>
<proteinExistence type="predicted"/>
<keyword evidence="1" id="KW-0472">Membrane</keyword>
<comment type="caution">
    <text evidence="2">The sequence shown here is derived from an EMBL/GenBank/DDBJ whole genome shotgun (WGS) entry which is preliminary data.</text>
</comment>
<evidence type="ECO:0000313" key="2">
    <source>
        <dbReference type="EMBL" id="MBD8525287.1"/>
    </source>
</evidence>
<feature type="transmembrane region" description="Helical" evidence="1">
    <location>
        <begin position="259"/>
        <end position="281"/>
    </location>
</feature>
<reference evidence="2 3" key="1">
    <citation type="submission" date="2020-09" db="EMBL/GenBank/DDBJ databases">
        <title>Pseudoxanthomonas sp. CAU 1598 isolated from sand of Yaerae Beach.</title>
        <authorList>
            <person name="Kim W."/>
        </authorList>
    </citation>
    <scope>NUCLEOTIDE SEQUENCE [LARGE SCALE GENOMIC DNA]</scope>
    <source>
        <strain evidence="2 3">CAU 1598</strain>
    </source>
</reference>
<protein>
    <submittedName>
        <fullName evidence="2">Uncharacterized protein</fullName>
    </submittedName>
</protein>
<evidence type="ECO:0000313" key="3">
    <source>
        <dbReference type="Proteomes" id="UP000613768"/>
    </source>
</evidence>
<keyword evidence="1" id="KW-1133">Transmembrane helix</keyword>
<name>A0AAW3ZJT3_9GAMM</name>
<sequence>MWFAIGLLTISVSAWLMYSWRRANQWKGQSAEHEGVRYQYSISKHKGRVQLIRLGLICQTGMHFQLKRESWLDRLFKSLGLSEEQQLNRLQFDENVYVVSDDRRLSYVLKQKSQLHEVLGRFFDGRVLQGFKIKKLWCRGERLWIEAAPASSMKECSPQPLAAEVVPVLRELAGLLASTAPPGSGAHDGFIVKALLLTAISAALAINAAIQLLHTAIPKFPVVIDLAQLNATAAALGAGLLLALLGACVFLLGRTSRSHIVLIELLLVGGFGAFGSAFTSLRDYNIEFDRASPALVSATVADRYSRRCGKRSTCYYVQLSGAPLLGDKQRLKVDRSRFNDFMPGTEVMIKLHPGALGVRWIEAPMVGQAGSVER</sequence>
<gene>
    <name evidence="2" type="ORF">IFO71_05970</name>
</gene>
<dbReference type="Proteomes" id="UP000613768">
    <property type="component" value="Unassembled WGS sequence"/>
</dbReference>
<organism evidence="2 3">
    <name type="scientific">Pseudomarimonas arenosa</name>
    <dbReference type="NCBI Taxonomy" id="2774145"/>
    <lineage>
        <taxon>Bacteria</taxon>
        <taxon>Pseudomonadati</taxon>
        <taxon>Pseudomonadota</taxon>
        <taxon>Gammaproteobacteria</taxon>
        <taxon>Lysobacterales</taxon>
        <taxon>Lysobacteraceae</taxon>
        <taxon>Pseudomarimonas</taxon>
    </lineage>
</organism>
<dbReference type="AlphaFoldDB" id="A0AAW3ZJT3"/>
<dbReference type="EMBL" id="JACYTR010000008">
    <property type="protein sequence ID" value="MBD8525287.1"/>
    <property type="molecule type" value="Genomic_DNA"/>
</dbReference>
<keyword evidence="1" id="KW-0812">Transmembrane</keyword>
<feature type="transmembrane region" description="Helical" evidence="1">
    <location>
        <begin position="190"/>
        <end position="210"/>
    </location>
</feature>
<keyword evidence="3" id="KW-1185">Reference proteome</keyword>
<dbReference type="RefSeq" id="WP_192028634.1">
    <property type="nucleotide sequence ID" value="NZ_JACYTR010000008.1"/>
</dbReference>
<accession>A0AAW3ZJT3</accession>
<feature type="transmembrane region" description="Helical" evidence="1">
    <location>
        <begin position="231"/>
        <end position="253"/>
    </location>
</feature>